<evidence type="ECO:0000313" key="3">
    <source>
        <dbReference type="Proteomes" id="UP000015100"/>
    </source>
</evidence>
<dbReference type="InterPro" id="IPR056009">
    <property type="entry name" value="DUF7587"/>
</dbReference>
<gene>
    <name evidence="2" type="ORF">H072_3254</name>
</gene>
<comment type="caution">
    <text evidence="2">The sequence shown here is derived from an EMBL/GenBank/DDBJ whole genome shotgun (WGS) entry which is preliminary data.</text>
</comment>
<name>S8ANT6_DACHA</name>
<dbReference type="Pfam" id="PF24494">
    <property type="entry name" value="DUF7587"/>
    <property type="match status" value="1"/>
</dbReference>
<feature type="domain" description="DUF7587" evidence="1">
    <location>
        <begin position="37"/>
        <end position="182"/>
    </location>
</feature>
<dbReference type="EMBL" id="AQGS01000100">
    <property type="protein sequence ID" value="EPS42771.1"/>
    <property type="molecule type" value="Genomic_DNA"/>
</dbReference>
<keyword evidence="3" id="KW-1185">Reference proteome</keyword>
<accession>S8ANT6</accession>
<protein>
    <recommendedName>
        <fullName evidence="1">DUF7587 domain-containing protein</fullName>
    </recommendedName>
</protein>
<dbReference type="Proteomes" id="UP000015100">
    <property type="component" value="Unassembled WGS sequence"/>
</dbReference>
<organism evidence="2 3">
    <name type="scientific">Dactylellina haptotyla (strain CBS 200.50)</name>
    <name type="common">Nematode-trapping fungus</name>
    <name type="synonym">Monacrosporium haptotylum</name>
    <dbReference type="NCBI Taxonomy" id="1284197"/>
    <lineage>
        <taxon>Eukaryota</taxon>
        <taxon>Fungi</taxon>
        <taxon>Dikarya</taxon>
        <taxon>Ascomycota</taxon>
        <taxon>Pezizomycotina</taxon>
        <taxon>Orbiliomycetes</taxon>
        <taxon>Orbiliales</taxon>
        <taxon>Orbiliaceae</taxon>
        <taxon>Dactylellina</taxon>
    </lineage>
</organism>
<reference evidence="2 3" key="1">
    <citation type="journal article" date="2013" name="PLoS Genet.">
        <title>Genomic mechanisms accounting for the adaptation to parasitism in nematode-trapping fungi.</title>
        <authorList>
            <person name="Meerupati T."/>
            <person name="Andersson K.M."/>
            <person name="Friman E."/>
            <person name="Kumar D."/>
            <person name="Tunlid A."/>
            <person name="Ahren D."/>
        </authorList>
    </citation>
    <scope>NUCLEOTIDE SEQUENCE [LARGE SCALE GENOMIC DNA]</scope>
    <source>
        <strain evidence="2 3">CBS 200.50</strain>
    </source>
</reference>
<dbReference type="HOGENOM" id="CLU_1618976_0_0_1"/>
<dbReference type="AlphaFoldDB" id="S8ANT6"/>
<evidence type="ECO:0000313" key="2">
    <source>
        <dbReference type="EMBL" id="EPS42771.1"/>
    </source>
</evidence>
<proteinExistence type="predicted"/>
<sequence length="191" mass="22640">MGCIYFSRLVAPESHRRSYYPTNDLNVDFRIDPRDYPKYLYRVHVPGFSHTSYGTFDGFSCRAPGRLNVRNYLDLKWSLNNHLDHLSTAPSHLISLFYSEEDAYNWARWLLEEIGETHAQIMRVRPRWIQDHHNTHRFQLLNVGDILEEYPEMHPDYGHRSRMPESAYGEFAALYHIPADAIDSILEVWVR</sequence>
<reference evidence="3" key="2">
    <citation type="submission" date="2013-04" db="EMBL/GenBank/DDBJ databases">
        <title>Genomic mechanisms accounting for the adaptation to parasitism in nematode-trapping fungi.</title>
        <authorList>
            <person name="Ahren D.G."/>
        </authorList>
    </citation>
    <scope>NUCLEOTIDE SEQUENCE [LARGE SCALE GENOMIC DNA]</scope>
    <source>
        <strain evidence="3">CBS 200.50</strain>
    </source>
</reference>
<dbReference type="OrthoDB" id="88561at2759"/>
<evidence type="ECO:0000259" key="1">
    <source>
        <dbReference type="Pfam" id="PF24494"/>
    </source>
</evidence>
<dbReference type="STRING" id="1284197.S8ANT6"/>